<keyword evidence="4" id="KW-0804">Transcription</keyword>
<dbReference type="Proteomes" id="UP000183642">
    <property type="component" value="Unassembled WGS sequence"/>
</dbReference>
<dbReference type="PANTHER" id="PTHR43214:SF24">
    <property type="entry name" value="TRANSCRIPTIONAL REGULATORY PROTEIN NARL-RELATED"/>
    <property type="match status" value="1"/>
</dbReference>
<dbReference type="Pfam" id="PF00196">
    <property type="entry name" value="GerE"/>
    <property type="match status" value="1"/>
</dbReference>
<name>A0A1I5FR63_9ACTN</name>
<dbReference type="PROSITE" id="PS50043">
    <property type="entry name" value="HTH_LUXR_2"/>
    <property type="match status" value="1"/>
</dbReference>
<reference evidence="9" key="1">
    <citation type="submission" date="2016-10" db="EMBL/GenBank/DDBJ databases">
        <authorList>
            <person name="Varghese N."/>
            <person name="Submissions S."/>
        </authorList>
    </citation>
    <scope>NUCLEOTIDE SEQUENCE [LARGE SCALE GENOMIC DNA]</scope>
    <source>
        <strain evidence="9">DSM 43161</strain>
    </source>
</reference>
<dbReference type="GO" id="GO:0000160">
    <property type="term" value="P:phosphorelay signal transduction system"/>
    <property type="evidence" value="ECO:0007669"/>
    <property type="project" value="InterPro"/>
</dbReference>
<dbReference type="Gene3D" id="3.40.50.2300">
    <property type="match status" value="1"/>
</dbReference>
<evidence type="ECO:0000313" key="8">
    <source>
        <dbReference type="EMBL" id="SFO26232.1"/>
    </source>
</evidence>
<evidence type="ECO:0000256" key="2">
    <source>
        <dbReference type="ARBA" id="ARBA00023015"/>
    </source>
</evidence>
<protein>
    <submittedName>
        <fullName evidence="8">Two component transcriptional regulator, LuxR family</fullName>
    </submittedName>
</protein>
<dbReference type="GO" id="GO:0006355">
    <property type="term" value="P:regulation of DNA-templated transcription"/>
    <property type="evidence" value="ECO:0007669"/>
    <property type="project" value="InterPro"/>
</dbReference>
<dbReference type="SMART" id="SM00448">
    <property type="entry name" value="REC"/>
    <property type="match status" value="1"/>
</dbReference>
<dbReference type="SMART" id="SM00421">
    <property type="entry name" value="HTH_LUXR"/>
    <property type="match status" value="1"/>
</dbReference>
<dbReference type="SUPFAM" id="SSF46894">
    <property type="entry name" value="C-terminal effector domain of the bipartite response regulators"/>
    <property type="match status" value="1"/>
</dbReference>
<keyword evidence="1 5" id="KW-0597">Phosphoprotein</keyword>
<evidence type="ECO:0000256" key="4">
    <source>
        <dbReference type="ARBA" id="ARBA00023163"/>
    </source>
</evidence>
<dbReference type="InterPro" id="IPR000792">
    <property type="entry name" value="Tscrpt_reg_LuxR_C"/>
</dbReference>
<dbReference type="SUPFAM" id="SSF52172">
    <property type="entry name" value="CheY-like"/>
    <property type="match status" value="1"/>
</dbReference>
<evidence type="ECO:0000259" key="6">
    <source>
        <dbReference type="PROSITE" id="PS50043"/>
    </source>
</evidence>
<sequence>MTIRVLIVDDDTLIRTGLRLILDTQPDLDVVGEAGDGGAAVAQVRALRPDVVLMDVQMPRMDGLRATAEITGTADAPRVIILTTFELDEYVFQALRSGASGFLLKRTPAEELVAAIRTVAGGEALLAPSVTRRLIEAFAAQPVPHHPDQALLGELTARELQIWRYLARGLSNAEIAEALFLSTLTVKTHVTNLLNKLRLRDRTQAVVLAYESGLVTPGALETPSGP</sequence>
<organism evidence="8 9">
    <name type="scientific">Geodermatophilus obscurus</name>
    <dbReference type="NCBI Taxonomy" id="1861"/>
    <lineage>
        <taxon>Bacteria</taxon>
        <taxon>Bacillati</taxon>
        <taxon>Actinomycetota</taxon>
        <taxon>Actinomycetes</taxon>
        <taxon>Geodermatophilales</taxon>
        <taxon>Geodermatophilaceae</taxon>
        <taxon>Geodermatophilus</taxon>
    </lineage>
</organism>
<feature type="modified residue" description="4-aspartylphosphate" evidence="5">
    <location>
        <position position="55"/>
    </location>
</feature>
<dbReference type="OrthoDB" id="9808843at2"/>
<dbReference type="PANTHER" id="PTHR43214">
    <property type="entry name" value="TWO-COMPONENT RESPONSE REGULATOR"/>
    <property type="match status" value="1"/>
</dbReference>
<evidence type="ECO:0000313" key="9">
    <source>
        <dbReference type="Proteomes" id="UP000183642"/>
    </source>
</evidence>
<evidence type="ECO:0000256" key="3">
    <source>
        <dbReference type="ARBA" id="ARBA00023125"/>
    </source>
</evidence>
<keyword evidence="3" id="KW-0238">DNA-binding</keyword>
<dbReference type="InterPro" id="IPR016032">
    <property type="entry name" value="Sig_transdc_resp-reg_C-effctor"/>
</dbReference>
<dbReference type="PRINTS" id="PR00038">
    <property type="entry name" value="HTHLUXR"/>
</dbReference>
<dbReference type="InterPro" id="IPR001789">
    <property type="entry name" value="Sig_transdc_resp-reg_receiver"/>
</dbReference>
<dbReference type="GO" id="GO:0003677">
    <property type="term" value="F:DNA binding"/>
    <property type="evidence" value="ECO:0007669"/>
    <property type="project" value="UniProtKB-KW"/>
</dbReference>
<dbReference type="CDD" id="cd06170">
    <property type="entry name" value="LuxR_C_like"/>
    <property type="match status" value="1"/>
</dbReference>
<proteinExistence type="predicted"/>
<gene>
    <name evidence="8" type="ORF">SAMN05660359_02338</name>
</gene>
<evidence type="ECO:0000259" key="7">
    <source>
        <dbReference type="PROSITE" id="PS50110"/>
    </source>
</evidence>
<dbReference type="PROSITE" id="PS00622">
    <property type="entry name" value="HTH_LUXR_1"/>
    <property type="match status" value="1"/>
</dbReference>
<dbReference type="InterPro" id="IPR039420">
    <property type="entry name" value="WalR-like"/>
</dbReference>
<dbReference type="RefSeq" id="WP_075013704.1">
    <property type="nucleotide sequence ID" value="NZ_FOWE01000005.1"/>
</dbReference>
<dbReference type="CDD" id="cd17535">
    <property type="entry name" value="REC_NarL-like"/>
    <property type="match status" value="1"/>
</dbReference>
<dbReference type="EMBL" id="FOWE01000005">
    <property type="protein sequence ID" value="SFO26232.1"/>
    <property type="molecule type" value="Genomic_DNA"/>
</dbReference>
<accession>A0A1I5FR63</accession>
<dbReference type="PROSITE" id="PS50110">
    <property type="entry name" value="RESPONSE_REGULATORY"/>
    <property type="match status" value="1"/>
</dbReference>
<dbReference type="InterPro" id="IPR011006">
    <property type="entry name" value="CheY-like_superfamily"/>
</dbReference>
<dbReference type="InterPro" id="IPR058245">
    <property type="entry name" value="NreC/VraR/RcsB-like_REC"/>
</dbReference>
<evidence type="ECO:0000256" key="1">
    <source>
        <dbReference type="ARBA" id="ARBA00022553"/>
    </source>
</evidence>
<evidence type="ECO:0000256" key="5">
    <source>
        <dbReference type="PROSITE-ProRule" id="PRU00169"/>
    </source>
</evidence>
<feature type="domain" description="Response regulatory" evidence="7">
    <location>
        <begin position="4"/>
        <end position="120"/>
    </location>
</feature>
<dbReference type="Pfam" id="PF00072">
    <property type="entry name" value="Response_reg"/>
    <property type="match status" value="1"/>
</dbReference>
<keyword evidence="9" id="KW-1185">Reference proteome</keyword>
<dbReference type="AlphaFoldDB" id="A0A1I5FR63"/>
<feature type="domain" description="HTH luxR-type" evidence="6">
    <location>
        <begin position="148"/>
        <end position="213"/>
    </location>
</feature>
<keyword evidence="2" id="KW-0805">Transcription regulation</keyword>